<protein>
    <submittedName>
        <fullName evidence="6">Membrane protein</fullName>
    </submittedName>
</protein>
<feature type="coiled-coil region" evidence="3">
    <location>
        <begin position="46"/>
        <end position="91"/>
    </location>
</feature>
<evidence type="ECO:0000313" key="6">
    <source>
        <dbReference type="EMBL" id="GGI56593.1"/>
    </source>
</evidence>
<evidence type="ECO:0000256" key="1">
    <source>
        <dbReference type="ARBA" id="ARBA00009091"/>
    </source>
</evidence>
<evidence type="ECO:0000256" key="5">
    <source>
        <dbReference type="SAM" id="SignalP"/>
    </source>
</evidence>
<evidence type="ECO:0000256" key="3">
    <source>
        <dbReference type="SAM" id="Coils"/>
    </source>
</evidence>
<feature type="compositionally biased region" description="Basic and acidic residues" evidence="4">
    <location>
        <begin position="179"/>
        <end position="274"/>
    </location>
</feature>
<dbReference type="RefSeq" id="WP_188373502.1">
    <property type="nucleotide sequence ID" value="NZ_BMDQ01000001.1"/>
</dbReference>
<keyword evidence="3" id="KW-0175">Coiled coil</keyword>
<evidence type="ECO:0000256" key="4">
    <source>
        <dbReference type="SAM" id="MobiDB-lite"/>
    </source>
</evidence>
<comment type="similarity">
    <text evidence="1">Belongs to the Skp family.</text>
</comment>
<accession>A0ABQ2BXX0</accession>
<dbReference type="PANTHER" id="PTHR35089">
    <property type="entry name" value="CHAPERONE PROTEIN SKP"/>
    <property type="match status" value="1"/>
</dbReference>
<name>A0ABQ2BXX0_9FLAO</name>
<gene>
    <name evidence="6" type="primary">skp</name>
    <name evidence="6" type="ORF">GCM10011444_09020</name>
</gene>
<dbReference type="Proteomes" id="UP000624701">
    <property type="component" value="Unassembled WGS sequence"/>
</dbReference>
<dbReference type="EMBL" id="BMDQ01000001">
    <property type="protein sequence ID" value="GGI56593.1"/>
    <property type="molecule type" value="Genomic_DNA"/>
</dbReference>
<keyword evidence="2 5" id="KW-0732">Signal</keyword>
<dbReference type="SUPFAM" id="SSF111384">
    <property type="entry name" value="OmpH-like"/>
    <property type="match status" value="1"/>
</dbReference>
<organism evidence="6 7">
    <name type="scientific">Winogradskyella haliclonae</name>
    <dbReference type="NCBI Taxonomy" id="2048558"/>
    <lineage>
        <taxon>Bacteria</taxon>
        <taxon>Pseudomonadati</taxon>
        <taxon>Bacteroidota</taxon>
        <taxon>Flavobacteriia</taxon>
        <taxon>Flavobacteriales</taxon>
        <taxon>Flavobacteriaceae</taxon>
        <taxon>Winogradskyella</taxon>
    </lineage>
</organism>
<dbReference type="InterPro" id="IPR024930">
    <property type="entry name" value="Skp_dom_sf"/>
</dbReference>
<evidence type="ECO:0000313" key="7">
    <source>
        <dbReference type="Proteomes" id="UP000624701"/>
    </source>
</evidence>
<reference evidence="7" key="1">
    <citation type="journal article" date="2019" name="Int. J. Syst. Evol. Microbiol.">
        <title>The Global Catalogue of Microorganisms (GCM) 10K type strain sequencing project: providing services to taxonomists for standard genome sequencing and annotation.</title>
        <authorList>
            <consortium name="The Broad Institute Genomics Platform"/>
            <consortium name="The Broad Institute Genome Sequencing Center for Infectious Disease"/>
            <person name="Wu L."/>
            <person name="Ma J."/>
        </authorList>
    </citation>
    <scope>NUCLEOTIDE SEQUENCE [LARGE SCALE GENOMIC DNA]</scope>
    <source>
        <strain evidence="7">CCM 8681</strain>
    </source>
</reference>
<dbReference type="InterPro" id="IPR005632">
    <property type="entry name" value="Chaperone_Skp"/>
</dbReference>
<feature type="chain" id="PRO_5046932107" evidence="5">
    <location>
        <begin position="22"/>
        <end position="365"/>
    </location>
</feature>
<sequence>MKFKVLYILAIVGLMSFSSHAQRGVRIGYIDTEYILENVPDYQSASAQLETKLTKWKSEIEKKLADIETKKKSLENEKVLLTKELYEERLEDISFEEAEILDYQQKRFGPGGDMIIQRTQLIQPVQDQIYAAVKEIAENKKYDFIFDKNADFLMLYSAERFDISEQVLKIITRASAREQAKTKKEKRALEKEAAIPEVNSTKDERAKALEERKAQRKAELEQKRLDREKALEERRQKQKEAREAKKKEAEARRQKVLDARNKGNSKSEKEEATKATDTLANKTAKLGEKAKSVVKTDSTKTMTPKEIQDAKRKKAIADREARKKALEDRKKKILEQRKKAREERLEQLRKNDSIRKAKAKEKENN</sequence>
<dbReference type="Pfam" id="PF03938">
    <property type="entry name" value="OmpH"/>
    <property type="match status" value="1"/>
</dbReference>
<dbReference type="PANTHER" id="PTHR35089:SF1">
    <property type="entry name" value="CHAPERONE PROTEIN SKP"/>
    <property type="match status" value="1"/>
</dbReference>
<feature type="region of interest" description="Disordered" evidence="4">
    <location>
        <begin position="179"/>
        <end position="365"/>
    </location>
</feature>
<feature type="signal peptide" evidence="5">
    <location>
        <begin position="1"/>
        <end position="21"/>
    </location>
</feature>
<evidence type="ECO:0000256" key="2">
    <source>
        <dbReference type="ARBA" id="ARBA00022729"/>
    </source>
</evidence>
<comment type="caution">
    <text evidence="6">The sequence shown here is derived from an EMBL/GenBank/DDBJ whole genome shotgun (WGS) entry which is preliminary data.</text>
</comment>
<dbReference type="Gene3D" id="3.30.910.20">
    <property type="entry name" value="Skp domain"/>
    <property type="match status" value="1"/>
</dbReference>
<feature type="compositionally biased region" description="Basic and acidic residues" evidence="4">
    <location>
        <begin position="306"/>
        <end position="365"/>
    </location>
</feature>
<proteinExistence type="inferred from homology"/>
<keyword evidence="7" id="KW-1185">Reference proteome</keyword>
<dbReference type="SMART" id="SM00935">
    <property type="entry name" value="OmpH"/>
    <property type="match status" value="1"/>
</dbReference>